<evidence type="ECO:0000313" key="8">
    <source>
        <dbReference type="EMBL" id="SPF77805.1"/>
    </source>
</evidence>
<organism evidence="8 9">
    <name type="scientific">Pseudoprimorskyibacter insulae</name>
    <dbReference type="NCBI Taxonomy" id="1695997"/>
    <lineage>
        <taxon>Bacteria</taxon>
        <taxon>Pseudomonadati</taxon>
        <taxon>Pseudomonadota</taxon>
        <taxon>Alphaproteobacteria</taxon>
        <taxon>Rhodobacterales</taxon>
        <taxon>Paracoccaceae</taxon>
        <taxon>Pseudoprimorskyibacter</taxon>
    </lineage>
</organism>
<keyword evidence="9" id="KW-1185">Reference proteome</keyword>
<sequence length="240" mass="25626">MSVPQPRRILRLLPMFAIGAAAVLGGVLLRDQLGFEALRQHREVLLAFRDAHYWPSVGLFMLAYIAIVAFSLPGATVATLTGGFLFATFPGALFNVVAATIGATGIFMAAKWGLGQRLAARMEASDGAIHRIKQGIDANQWSMLFLIRLMPAVPFFVANIVPALVGVPLYRFVVTTFLGIIPGGIIYTSVGAGLGQVFEQGGTPDLGLIFEPQIFWPLLGLCAFAALPMVLKAIRGGKGE</sequence>
<name>A0A2R8AP72_9RHOB</name>
<keyword evidence="3 6" id="KW-0812">Transmembrane</keyword>
<feature type="transmembrane region" description="Helical" evidence="6">
    <location>
        <begin position="53"/>
        <end position="72"/>
    </location>
</feature>
<dbReference type="Proteomes" id="UP000244904">
    <property type="component" value="Unassembled WGS sequence"/>
</dbReference>
<feature type="transmembrane region" description="Helical" evidence="6">
    <location>
        <begin position="145"/>
        <end position="165"/>
    </location>
</feature>
<keyword evidence="4 6" id="KW-1133">Transmembrane helix</keyword>
<feature type="transmembrane region" description="Helical" evidence="6">
    <location>
        <begin position="214"/>
        <end position="234"/>
    </location>
</feature>
<feature type="transmembrane region" description="Helical" evidence="6">
    <location>
        <begin position="12"/>
        <end position="33"/>
    </location>
</feature>
<proteinExistence type="inferred from homology"/>
<dbReference type="PANTHER" id="PTHR12677:SF59">
    <property type="entry name" value="GOLGI APPARATUS MEMBRANE PROTEIN TVP38-RELATED"/>
    <property type="match status" value="1"/>
</dbReference>
<dbReference type="Pfam" id="PF09335">
    <property type="entry name" value="VTT_dom"/>
    <property type="match status" value="1"/>
</dbReference>
<feature type="transmembrane region" description="Helical" evidence="6">
    <location>
        <begin position="84"/>
        <end position="110"/>
    </location>
</feature>
<reference evidence="9" key="1">
    <citation type="submission" date="2018-03" db="EMBL/GenBank/DDBJ databases">
        <authorList>
            <person name="Rodrigo-Torres L."/>
            <person name="Arahal R. D."/>
            <person name="Lucena T."/>
        </authorList>
    </citation>
    <scope>NUCLEOTIDE SEQUENCE [LARGE SCALE GENOMIC DNA]</scope>
    <source>
        <strain evidence="9">CECT 8871</strain>
    </source>
</reference>
<feature type="transmembrane region" description="Helical" evidence="6">
    <location>
        <begin position="172"/>
        <end position="194"/>
    </location>
</feature>
<evidence type="ECO:0000256" key="6">
    <source>
        <dbReference type="RuleBase" id="RU366058"/>
    </source>
</evidence>
<evidence type="ECO:0000256" key="2">
    <source>
        <dbReference type="ARBA" id="ARBA00022475"/>
    </source>
</evidence>
<dbReference type="EMBL" id="OMOJ01000001">
    <property type="protein sequence ID" value="SPF77805.1"/>
    <property type="molecule type" value="Genomic_DNA"/>
</dbReference>
<dbReference type="OrthoDB" id="9779114at2"/>
<evidence type="ECO:0000256" key="1">
    <source>
        <dbReference type="ARBA" id="ARBA00004651"/>
    </source>
</evidence>
<dbReference type="PANTHER" id="PTHR12677">
    <property type="entry name" value="GOLGI APPARATUS MEMBRANE PROTEIN TVP38-RELATED"/>
    <property type="match status" value="1"/>
</dbReference>
<dbReference type="AlphaFoldDB" id="A0A2R8AP72"/>
<gene>
    <name evidence="8" type="ORF">PRI8871_00391</name>
</gene>
<comment type="subcellular location">
    <subcellularLocation>
        <location evidence="1 6">Cell membrane</location>
        <topology evidence="1 6">Multi-pass membrane protein</topology>
    </subcellularLocation>
</comment>
<dbReference type="GO" id="GO:0005886">
    <property type="term" value="C:plasma membrane"/>
    <property type="evidence" value="ECO:0007669"/>
    <property type="project" value="UniProtKB-SubCell"/>
</dbReference>
<evidence type="ECO:0000313" key="9">
    <source>
        <dbReference type="Proteomes" id="UP000244904"/>
    </source>
</evidence>
<dbReference type="InterPro" id="IPR015414">
    <property type="entry name" value="TMEM64"/>
</dbReference>
<comment type="similarity">
    <text evidence="6">Belongs to the TVP38/TMEM64 family.</text>
</comment>
<evidence type="ECO:0000259" key="7">
    <source>
        <dbReference type="Pfam" id="PF09335"/>
    </source>
</evidence>
<accession>A0A2R8AP72</accession>
<keyword evidence="5 6" id="KW-0472">Membrane</keyword>
<keyword evidence="2 6" id="KW-1003">Cell membrane</keyword>
<evidence type="ECO:0000256" key="4">
    <source>
        <dbReference type="ARBA" id="ARBA00022989"/>
    </source>
</evidence>
<dbReference type="RefSeq" id="WP_108884494.1">
    <property type="nucleotide sequence ID" value="NZ_OMOJ01000001.1"/>
</dbReference>
<evidence type="ECO:0000256" key="3">
    <source>
        <dbReference type="ARBA" id="ARBA00022692"/>
    </source>
</evidence>
<feature type="domain" description="VTT" evidence="7">
    <location>
        <begin position="76"/>
        <end position="192"/>
    </location>
</feature>
<dbReference type="InterPro" id="IPR032816">
    <property type="entry name" value="VTT_dom"/>
</dbReference>
<evidence type="ECO:0000256" key="5">
    <source>
        <dbReference type="ARBA" id="ARBA00023136"/>
    </source>
</evidence>
<protein>
    <recommendedName>
        <fullName evidence="6">TVP38/TMEM64 family membrane protein</fullName>
    </recommendedName>
</protein>